<keyword evidence="1" id="KW-1133">Transmembrane helix</keyword>
<feature type="transmembrane region" description="Helical" evidence="1">
    <location>
        <begin position="24"/>
        <end position="47"/>
    </location>
</feature>
<evidence type="ECO:0000313" key="3">
    <source>
        <dbReference type="Proteomes" id="UP000193244"/>
    </source>
</evidence>
<dbReference type="RefSeq" id="WP_085483376.1">
    <property type="nucleotide sequence ID" value="NZ_FXAY01000001.1"/>
</dbReference>
<dbReference type="AlphaFoldDB" id="A0A1X7IW39"/>
<protein>
    <submittedName>
        <fullName evidence="2">Uncharacterized protein</fullName>
    </submittedName>
</protein>
<keyword evidence="3" id="KW-1185">Reference proteome</keyword>
<dbReference type="EMBL" id="FXAY01000001">
    <property type="protein sequence ID" value="SMG19397.1"/>
    <property type="molecule type" value="Genomic_DNA"/>
</dbReference>
<dbReference type="Proteomes" id="UP000193244">
    <property type="component" value="Unassembled WGS sequence"/>
</dbReference>
<evidence type="ECO:0000313" key="2">
    <source>
        <dbReference type="EMBL" id="SMG19397.1"/>
    </source>
</evidence>
<evidence type="ECO:0000256" key="1">
    <source>
        <dbReference type="SAM" id="Phobius"/>
    </source>
</evidence>
<reference evidence="3" key="1">
    <citation type="submission" date="2017-04" db="EMBL/GenBank/DDBJ databases">
        <authorList>
            <person name="Varghese N."/>
            <person name="Submissions S."/>
        </authorList>
    </citation>
    <scope>NUCLEOTIDE SEQUENCE [LARGE SCALE GENOMIC DNA]</scope>
    <source>
        <strain evidence="3">VKM Ac-2510</strain>
    </source>
</reference>
<organism evidence="2 3">
    <name type="scientific">Agreia pratensis</name>
    <dbReference type="NCBI Taxonomy" id="150121"/>
    <lineage>
        <taxon>Bacteria</taxon>
        <taxon>Bacillati</taxon>
        <taxon>Actinomycetota</taxon>
        <taxon>Actinomycetes</taxon>
        <taxon>Micrococcales</taxon>
        <taxon>Microbacteriaceae</taxon>
        <taxon>Agreia</taxon>
    </lineage>
</organism>
<keyword evidence="1" id="KW-0812">Transmembrane</keyword>
<sequence length="105" mass="10813">MTIFSESARTAAADASDKFLGIDWAAFGTVFVVAFVAAVVIVSFYAVGLRLLAVGSTDDTGADGSIVSTARGERPLGATVGAFACLAVCVAAVLYSLYMIIPQFH</sequence>
<gene>
    <name evidence="2" type="ORF">SAMN06296010_0962</name>
</gene>
<feature type="transmembrane region" description="Helical" evidence="1">
    <location>
        <begin position="76"/>
        <end position="101"/>
    </location>
</feature>
<dbReference type="STRING" id="150121.SAMN06296010_0962"/>
<proteinExistence type="predicted"/>
<dbReference type="OrthoDB" id="3177419at2"/>
<name>A0A1X7IW39_9MICO</name>
<accession>A0A1X7IW39</accession>
<keyword evidence="1" id="KW-0472">Membrane</keyword>